<feature type="transmembrane region" description="Helical" evidence="8">
    <location>
        <begin position="14"/>
        <end position="39"/>
    </location>
</feature>
<dbReference type="OrthoDB" id="5842169at2759"/>
<dbReference type="EMBL" id="KZ373830">
    <property type="protein sequence ID" value="PIO56660.1"/>
    <property type="molecule type" value="Genomic_DNA"/>
</dbReference>
<dbReference type="AlphaFoldDB" id="A0A2G9TH39"/>
<dbReference type="SUPFAM" id="SSF81324">
    <property type="entry name" value="Voltage-gated potassium channels"/>
    <property type="match status" value="1"/>
</dbReference>
<dbReference type="InterPro" id="IPR003280">
    <property type="entry name" value="2pore_dom_K_chnl"/>
</dbReference>
<feature type="non-terminal residue" evidence="10">
    <location>
        <position position="1"/>
    </location>
</feature>
<evidence type="ECO:0000256" key="4">
    <source>
        <dbReference type="ARBA" id="ARBA00022989"/>
    </source>
</evidence>
<name>A0A2G9TH39_TELCI</name>
<dbReference type="Proteomes" id="UP000230423">
    <property type="component" value="Unassembled WGS sequence"/>
</dbReference>
<accession>A0A2G9TH39</accession>
<evidence type="ECO:0000256" key="7">
    <source>
        <dbReference type="ARBA" id="ARBA00023303"/>
    </source>
</evidence>
<comment type="subcellular location">
    <subcellularLocation>
        <location evidence="1">Membrane</location>
        <topology evidence="1">Multi-pass membrane protein</topology>
    </subcellularLocation>
</comment>
<dbReference type="GO" id="GO:0022841">
    <property type="term" value="F:potassium ion leak channel activity"/>
    <property type="evidence" value="ECO:0007669"/>
    <property type="project" value="TreeGrafter"/>
</dbReference>
<dbReference type="GO" id="GO:0005886">
    <property type="term" value="C:plasma membrane"/>
    <property type="evidence" value="ECO:0007669"/>
    <property type="project" value="TreeGrafter"/>
</dbReference>
<evidence type="ECO:0000256" key="2">
    <source>
        <dbReference type="ARBA" id="ARBA00022448"/>
    </source>
</evidence>
<dbReference type="InterPro" id="IPR013099">
    <property type="entry name" value="K_chnl_dom"/>
</dbReference>
<feature type="domain" description="Potassium channel" evidence="9">
    <location>
        <begin position="27"/>
        <end position="98"/>
    </location>
</feature>
<gene>
    <name evidence="10" type="ORF">TELCIR_21940</name>
</gene>
<dbReference type="GO" id="GO:0030322">
    <property type="term" value="P:stabilization of membrane potential"/>
    <property type="evidence" value="ECO:0007669"/>
    <property type="project" value="TreeGrafter"/>
</dbReference>
<evidence type="ECO:0000313" key="11">
    <source>
        <dbReference type="Proteomes" id="UP000230423"/>
    </source>
</evidence>
<organism evidence="10 11">
    <name type="scientific">Teladorsagia circumcincta</name>
    <name type="common">Brown stomach worm</name>
    <name type="synonym">Ostertagia circumcincta</name>
    <dbReference type="NCBI Taxonomy" id="45464"/>
    <lineage>
        <taxon>Eukaryota</taxon>
        <taxon>Metazoa</taxon>
        <taxon>Ecdysozoa</taxon>
        <taxon>Nematoda</taxon>
        <taxon>Chromadorea</taxon>
        <taxon>Rhabditida</taxon>
        <taxon>Rhabditina</taxon>
        <taxon>Rhabditomorpha</taxon>
        <taxon>Strongyloidea</taxon>
        <taxon>Trichostrongylidae</taxon>
        <taxon>Teladorsagia</taxon>
    </lineage>
</organism>
<evidence type="ECO:0000313" key="10">
    <source>
        <dbReference type="EMBL" id="PIO56660.1"/>
    </source>
</evidence>
<evidence type="ECO:0000256" key="6">
    <source>
        <dbReference type="ARBA" id="ARBA00023136"/>
    </source>
</evidence>
<reference evidence="10 11" key="1">
    <citation type="submission" date="2015-09" db="EMBL/GenBank/DDBJ databases">
        <title>Draft genome of the parasitic nematode Teladorsagia circumcincta isolate WARC Sus (inbred).</title>
        <authorList>
            <person name="Mitreva M."/>
        </authorList>
    </citation>
    <scope>NUCLEOTIDE SEQUENCE [LARGE SCALE GENOMIC DNA]</scope>
    <source>
        <strain evidence="10 11">S</strain>
    </source>
</reference>
<dbReference type="PANTHER" id="PTHR11003">
    <property type="entry name" value="POTASSIUM CHANNEL, SUBFAMILY K"/>
    <property type="match status" value="1"/>
</dbReference>
<keyword evidence="5" id="KW-0406">Ion transport</keyword>
<feature type="transmembrane region" description="Helical" evidence="8">
    <location>
        <begin position="51"/>
        <end position="69"/>
    </location>
</feature>
<keyword evidence="7" id="KW-0407">Ion channel</keyword>
<evidence type="ECO:0000259" key="9">
    <source>
        <dbReference type="Pfam" id="PF07885"/>
    </source>
</evidence>
<keyword evidence="4 8" id="KW-1133">Transmembrane helix</keyword>
<sequence length="112" mass="12629">KFRSRKDVEDGEVFTLPVVLCMLFMLLYLMGTTTFIFAYDNLSGTQNSAGIDYFYSFYFSFISISTIGLGDVMPTNVTFDPIITILFFFGMPLMKVVNSSTYQSVEKATIGE</sequence>
<evidence type="ECO:0000256" key="8">
    <source>
        <dbReference type="SAM" id="Phobius"/>
    </source>
</evidence>
<evidence type="ECO:0000256" key="1">
    <source>
        <dbReference type="ARBA" id="ARBA00004141"/>
    </source>
</evidence>
<keyword evidence="2" id="KW-0813">Transport</keyword>
<feature type="transmembrane region" description="Helical" evidence="8">
    <location>
        <begin position="81"/>
        <end position="97"/>
    </location>
</feature>
<dbReference type="Gene3D" id="1.10.287.70">
    <property type="match status" value="1"/>
</dbReference>
<dbReference type="PANTHER" id="PTHR11003:SF305">
    <property type="entry name" value="POTASSIUM CHANNEL DOMAIN-CONTAINING PROTEIN"/>
    <property type="match status" value="1"/>
</dbReference>
<proteinExistence type="predicted"/>
<protein>
    <submittedName>
        <fullName evidence="10">Ion channel</fullName>
    </submittedName>
</protein>
<evidence type="ECO:0000256" key="5">
    <source>
        <dbReference type="ARBA" id="ARBA00023065"/>
    </source>
</evidence>
<evidence type="ECO:0000256" key="3">
    <source>
        <dbReference type="ARBA" id="ARBA00022692"/>
    </source>
</evidence>
<dbReference type="Pfam" id="PF07885">
    <property type="entry name" value="Ion_trans_2"/>
    <property type="match status" value="1"/>
</dbReference>
<keyword evidence="11" id="KW-1185">Reference proteome</keyword>
<dbReference type="GO" id="GO:0015271">
    <property type="term" value="F:outward rectifier potassium channel activity"/>
    <property type="evidence" value="ECO:0007669"/>
    <property type="project" value="TreeGrafter"/>
</dbReference>
<keyword evidence="6 8" id="KW-0472">Membrane</keyword>
<keyword evidence="3 8" id="KW-0812">Transmembrane</keyword>